<evidence type="ECO:0000313" key="2">
    <source>
        <dbReference type="Proteomes" id="UP000269294"/>
    </source>
</evidence>
<name>A0A2I7RNJ5_9CAUD</name>
<evidence type="ECO:0008006" key="3">
    <source>
        <dbReference type="Google" id="ProtNLM"/>
    </source>
</evidence>
<sequence>MNTFKRTIQKITQFPTTRRAQSAKLKTVLLAIGMEAQRSDEAAQEAKKLCEAFLAQFVQEGKQPVKEEVTPSLKFTQEQLEGLHYKKVAEVAKKFGISTEGTKAETIVAILSAQG</sequence>
<dbReference type="EMBL" id="MG592574">
    <property type="protein sequence ID" value="AUR95222.1"/>
    <property type="molecule type" value="Genomic_DNA"/>
</dbReference>
<reference evidence="1 2" key="1">
    <citation type="submission" date="2017-11" db="EMBL/GenBank/DDBJ databases">
        <title>A major lineage of nontailed dsDNA viruses as unrecognized killers of marine bacteria.</title>
        <authorList>
            <person name="Kauffman K.M."/>
            <person name="Hussain F.A."/>
            <person name="Yang J."/>
            <person name="Arevalo P."/>
            <person name="Brown J.M."/>
            <person name="Chang W.K."/>
            <person name="VanInsberghe D."/>
            <person name="Elsherbini J."/>
            <person name="Cutler M.B."/>
            <person name="Kelly L."/>
            <person name="Polz M.F."/>
        </authorList>
    </citation>
    <scope>NUCLEOTIDE SEQUENCE [LARGE SCALE GENOMIC DNA]</scope>
</reference>
<evidence type="ECO:0000313" key="1">
    <source>
        <dbReference type="EMBL" id="AUR95222.1"/>
    </source>
</evidence>
<dbReference type="Proteomes" id="UP000269294">
    <property type="component" value="Segment"/>
</dbReference>
<gene>
    <name evidence="1" type="ORF">NVP1204O_02</name>
</gene>
<keyword evidence="2" id="KW-1185">Reference proteome</keyword>
<accession>A0A2I7RNJ5</accession>
<protein>
    <recommendedName>
        <fullName evidence="3">SAP domain-containing protein</fullName>
    </recommendedName>
</protein>
<proteinExistence type="predicted"/>
<organism evidence="1 2">
    <name type="scientific">Vibrio phage 1.204.O._10N.222.46.F12</name>
    <dbReference type="NCBI Taxonomy" id="1881263"/>
    <lineage>
        <taxon>Viruses</taxon>
        <taxon>Duplodnaviria</taxon>
        <taxon>Heunggongvirae</taxon>
        <taxon>Uroviricota</taxon>
        <taxon>Caudoviricetes</taxon>
        <taxon>Autographivirales</taxon>
        <taxon>Cyclitvirus</taxon>
        <taxon>Cyclitvirus cyclit</taxon>
    </lineage>
</organism>